<feature type="domain" description="AAA+ ATPase" evidence="3">
    <location>
        <begin position="244"/>
        <end position="398"/>
    </location>
</feature>
<dbReference type="SMART" id="SM00382">
    <property type="entry name" value="AAA"/>
    <property type="match status" value="1"/>
</dbReference>
<reference evidence="5" key="1">
    <citation type="submission" date="2018-05" db="EMBL/GenBank/DDBJ databases">
        <authorList>
            <person name="Feng T."/>
        </authorList>
    </citation>
    <scope>NUCLEOTIDE SEQUENCE [LARGE SCALE GENOMIC DNA]</scope>
    <source>
        <strain evidence="5">S27</strain>
    </source>
</reference>
<dbReference type="Gene3D" id="3.40.50.300">
    <property type="entry name" value="P-loop containing nucleotide triphosphate hydrolases"/>
    <property type="match status" value="1"/>
</dbReference>
<dbReference type="AlphaFoldDB" id="A0A370N5Y0"/>
<dbReference type="InterPro" id="IPR050921">
    <property type="entry name" value="T4SS_GSP_E_ATPase"/>
</dbReference>
<dbReference type="GO" id="GO:0016887">
    <property type="term" value="F:ATP hydrolysis activity"/>
    <property type="evidence" value="ECO:0007669"/>
    <property type="project" value="InterPro"/>
</dbReference>
<dbReference type="RefSeq" id="WP_115102758.1">
    <property type="nucleotide sequence ID" value="NZ_QHKS01000012.1"/>
</dbReference>
<sequence length="469" mass="50937">MFGQKQPPPPDAVEPQATSAATAAAASPIGAGSAVTALPERTPLAQGNEALVRSDLFRIIRTGVFTSMNASAAVGKTREQMKPGVEQLVLEIAAHERLNVTISEQSQIVSELLNDMFGVGPIEPLLADDSVTDVLVNGPDQVYVERHGRLELTPYKFRDNAHVVSVAQRIAAGVGRRVDESSPMVDARLADGSRVNVILPPLAIRGACIAIRKFSKRNITLHRMAQQGNMSAQMSNVLKLASTCRLNVIVSGGTGSGKTTLLNALSHFIGDRERVITIEDAAELQLQQPHVVSLETRPENAEGLGGVAQRDLVRNALRMRPDRIILGETRGPEAFDVLQAMNTGHDGSMTTIHANTPRDAITRLESMVMMANGNLPLMSIRRQIASAVHLIVQIERMRDGVRRVTRITELVGMEGEVIITQDLFTFRYDASAYNEEVKGVFETAALRPAFSERAAYYGVEEALLEAMRP</sequence>
<evidence type="ECO:0000256" key="2">
    <source>
        <dbReference type="SAM" id="MobiDB-lite"/>
    </source>
</evidence>
<dbReference type="CDD" id="cd01130">
    <property type="entry name" value="VirB11-like_ATPase"/>
    <property type="match status" value="1"/>
</dbReference>
<dbReference type="InterPro" id="IPR001482">
    <property type="entry name" value="T2SS/T4SS_dom"/>
</dbReference>
<accession>A0A370N5Y0</accession>
<dbReference type="SUPFAM" id="SSF52540">
    <property type="entry name" value="P-loop containing nucleoside triphosphate hydrolases"/>
    <property type="match status" value="1"/>
</dbReference>
<proteinExistence type="inferred from homology"/>
<dbReference type="Proteomes" id="UP000254875">
    <property type="component" value="Unassembled WGS sequence"/>
</dbReference>
<dbReference type="EMBL" id="QHKS01000012">
    <property type="protein sequence ID" value="RDK01009.1"/>
    <property type="molecule type" value="Genomic_DNA"/>
</dbReference>
<name>A0A370N5Y0_9BURK</name>
<dbReference type="PANTHER" id="PTHR30486:SF15">
    <property type="entry name" value="TYPE II_IV SECRETION SYSTEM ATPASE"/>
    <property type="match status" value="1"/>
</dbReference>
<keyword evidence="5" id="KW-1185">Reference proteome</keyword>
<dbReference type="InterPro" id="IPR003593">
    <property type="entry name" value="AAA+_ATPase"/>
</dbReference>
<comment type="caution">
    <text evidence="4">The sequence shown here is derived from an EMBL/GenBank/DDBJ whole genome shotgun (WGS) entry which is preliminary data.</text>
</comment>
<dbReference type="PANTHER" id="PTHR30486">
    <property type="entry name" value="TWITCHING MOTILITY PROTEIN PILT"/>
    <property type="match status" value="1"/>
</dbReference>
<organism evidence="4 5">
    <name type="scientific">Paraburkholderia lacunae</name>
    <dbReference type="NCBI Taxonomy" id="2211104"/>
    <lineage>
        <taxon>Bacteria</taxon>
        <taxon>Pseudomonadati</taxon>
        <taxon>Pseudomonadota</taxon>
        <taxon>Betaproteobacteria</taxon>
        <taxon>Burkholderiales</taxon>
        <taxon>Burkholderiaceae</taxon>
        <taxon>Paraburkholderia</taxon>
    </lineage>
</organism>
<dbReference type="Gene3D" id="3.30.450.380">
    <property type="match status" value="1"/>
</dbReference>
<dbReference type="OrthoDB" id="9810761at2"/>
<protein>
    <submittedName>
        <fullName evidence="4">Secretion system protein E</fullName>
    </submittedName>
</protein>
<evidence type="ECO:0000259" key="3">
    <source>
        <dbReference type="SMART" id="SM00382"/>
    </source>
</evidence>
<feature type="region of interest" description="Disordered" evidence="2">
    <location>
        <begin position="1"/>
        <end position="25"/>
    </location>
</feature>
<evidence type="ECO:0000313" key="5">
    <source>
        <dbReference type="Proteomes" id="UP000254875"/>
    </source>
</evidence>
<feature type="compositionally biased region" description="Pro residues" evidence="2">
    <location>
        <begin position="1"/>
        <end position="12"/>
    </location>
</feature>
<evidence type="ECO:0000256" key="1">
    <source>
        <dbReference type="ARBA" id="ARBA00006611"/>
    </source>
</evidence>
<comment type="similarity">
    <text evidence="1">Belongs to the GSP E family.</text>
</comment>
<dbReference type="Pfam" id="PF00437">
    <property type="entry name" value="T2SSE"/>
    <property type="match status" value="1"/>
</dbReference>
<gene>
    <name evidence="4" type="ORF">DLM46_19535</name>
</gene>
<dbReference type="InterPro" id="IPR027417">
    <property type="entry name" value="P-loop_NTPase"/>
</dbReference>
<evidence type="ECO:0000313" key="4">
    <source>
        <dbReference type="EMBL" id="RDK01009.1"/>
    </source>
</evidence>